<reference evidence="13 14" key="1">
    <citation type="submission" date="2022-10" db="EMBL/GenBank/DDBJ databases">
        <title>Luteolibacter arcticus strain CCTCC AB 2014275, whole genome shotgun sequencing project.</title>
        <authorList>
            <person name="Zhao G."/>
            <person name="Shen L."/>
        </authorList>
    </citation>
    <scope>NUCLEOTIDE SEQUENCE [LARGE SCALE GENOMIC DNA]</scope>
    <source>
        <strain evidence="13 14">CCTCC AB 2014275</strain>
    </source>
</reference>
<dbReference type="Gene3D" id="3.80.10.10">
    <property type="entry name" value="Ribonuclease Inhibitor"/>
    <property type="match status" value="4"/>
</dbReference>
<dbReference type="InterPro" id="IPR032675">
    <property type="entry name" value="LRR_dom_sf"/>
</dbReference>
<keyword evidence="9" id="KW-0342">GTP-binding</keyword>
<keyword evidence="8" id="KW-0067">ATP-binding</keyword>
<proteinExistence type="predicted"/>
<dbReference type="InterPro" id="IPR003591">
    <property type="entry name" value="Leu-rich_rpt_typical-subtyp"/>
</dbReference>
<evidence type="ECO:0000256" key="1">
    <source>
        <dbReference type="ARBA" id="ARBA00012513"/>
    </source>
</evidence>
<keyword evidence="5" id="KW-0677">Repeat</keyword>
<dbReference type="InterPro" id="IPR057263">
    <property type="entry name" value="COR-B"/>
</dbReference>
<keyword evidence="7" id="KW-0418">Kinase</keyword>
<evidence type="ECO:0000256" key="4">
    <source>
        <dbReference type="ARBA" id="ARBA00022679"/>
    </source>
</evidence>
<dbReference type="Pfam" id="PF00560">
    <property type="entry name" value="LRR_1"/>
    <property type="match status" value="2"/>
</dbReference>
<evidence type="ECO:0000256" key="6">
    <source>
        <dbReference type="ARBA" id="ARBA00022741"/>
    </source>
</evidence>
<evidence type="ECO:0000256" key="9">
    <source>
        <dbReference type="ARBA" id="ARBA00023134"/>
    </source>
</evidence>
<keyword evidence="6" id="KW-0547">Nucleotide-binding</keyword>
<dbReference type="SUPFAM" id="SSF52058">
    <property type="entry name" value="L domain-like"/>
    <property type="match status" value="1"/>
</dbReference>
<evidence type="ECO:0000256" key="10">
    <source>
        <dbReference type="ARBA" id="ARBA00047899"/>
    </source>
</evidence>
<comment type="catalytic activity">
    <reaction evidence="11">
        <text>L-seryl-[protein] + ATP = O-phospho-L-seryl-[protein] + ADP + H(+)</text>
        <dbReference type="Rhea" id="RHEA:17989"/>
        <dbReference type="Rhea" id="RHEA-COMP:9863"/>
        <dbReference type="Rhea" id="RHEA-COMP:11604"/>
        <dbReference type="ChEBI" id="CHEBI:15378"/>
        <dbReference type="ChEBI" id="CHEBI:29999"/>
        <dbReference type="ChEBI" id="CHEBI:30616"/>
        <dbReference type="ChEBI" id="CHEBI:83421"/>
        <dbReference type="ChEBI" id="CHEBI:456216"/>
        <dbReference type="EC" id="2.7.11.1"/>
    </reaction>
</comment>
<dbReference type="PANTHER" id="PTHR48051:SF54">
    <property type="entry name" value="LEUCINE-RICH REPEAT-CONTAINING PROTEIN"/>
    <property type="match status" value="1"/>
</dbReference>
<dbReference type="EMBL" id="JAPDDT010000001">
    <property type="protein sequence ID" value="MCW1921565.1"/>
    <property type="molecule type" value="Genomic_DNA"/>
</dbReference>
<evidence type="ECO:0000259" key="12">
    <source>
        <dbReference type="PROSITE" id="PS51424"/>
    </source>
</evidence>
<comment type="caution">
    <text evidence="13">The sequence shown here is derived from an EMBL/GenBank/DDBJ whole genome shotgun (WGS) entry which is preliminary data.</text>
</comment>
<dbReference type="Pfam" id="PF16095">
    <property type="entry name" value="COR-A"/>
    <property type="match status" value="1"/>
</dbReference>
<dbReference type="InterPro" id="IPR036388">
    <property type="entry name" value="WH-like_DNA-bd_sf"/>
</dbReference>
<dbReference type="EC" id="2.7.11.1" evidence="1"/>
<name>A0ABT3GD58_9BACT</name>
<evidence type="ECO:0000256" key="3">
    <source>
        <dbReference type="ARBA" id="ARBA00022614"/>
    </source>
</evidence>
<dbReference type="Pfam" id="PF25497">
    <property type="entry name" value="COR-B"/>
    <property type="match status" value="1"/>
</dbReference>
<dbReference type="InterPro" id="IPR001611">
    <property type="entry name" value="Leu-rich_rpt"/>
</dbReference>
<feature type="domain" description="Roc" evidence="12">
    <location>
        <begin position="479"/>
        <end position="646"/>
    </location>
</feature>
<dbReference type="SUPFAM" id="SSF52540">
    <property type="entry name" value="P-loop containing nucleoside triphosphate hydrolases"/>
    <property type="match status" value="1"/>
</dbReference>
<accession>A0ABT3GD58</accession>
<evidence type="ECO:0000313" key="13">
    <source>
        <dbReference type="EMBL" id="MCW1921565.1"/>
    </source>
</evidence>
<organism evidence="13 14">
    <name type="scientific">Luteolibacter arcticus</name>
    <dbReference type="NCBI Taxonomy" id="1581411"/>
    <lineage>
        <taxon>Bacteria</taxon>
        <taxon>Pseudomonadati</taxon>
        <taxon>Verrucomicrobiota</taxon>
        <taxon>Verrucomicrobiia</taxon>
        <taxon>Verrucomicrobiales</taxon>
        <taxon>Verrucomicrobiaceae</taxon>
        <taxon>Luteolibacter</taxon>
    </lineage>
</organism>
<dbReference type="Pfam" id="PF13855">
    <property type="entry name" value="LRR_8"/>
    <property type="match status" value="1"/>
</dbReference>
<evidence type="ECO:0000256" key="2">
    <source>
        <dbReference type="ARBA" id="ARBA00022527"/>
    </source>
</evidence>
<dbReference type="Gene3D" id="3.40.50.300">
    <property type="entry name" value="P-loop containing nucleotide triphosphate hydrolases"/>
    <property type="match status" value="1"/>
</dbReference>
<keyword evidence="2" id="KW-0723">Serine/threonine-protein kinase</keyword>
<evidence type="ECO:0000256" key="7">
    <source>
        <dbReference type="ARBA" id="ARBA00022777"/>
    </source>
</evidence>
<dbReference type="Gene3D" id="3.40.50.10140">
    <property type="entry name" value="Toll/interleukin-1 receptor homology (TIR) domain"/>
    <property type="match status" value="1"/>
</dbReference>
<dbReference type="InterPro" id="IPR027417">
    <property type="entry name" value="P-loop_NTPase"/>
</dbReference>
<sequence length="1137" mass="126720">MSQNCLAAQPHQSCSLLAFISWVSAFPLPTPTPNLAMTANEQAIYNEALQRIEECRRSGGAVLNLCGIGLTCLPPEVGRLTALTELYLHSNQLTSLPPEIGGLTALTELSLHSNQLTSLPREIGKLTALTTLSLNRNQLATLPPEIGKLTALTTLSLNRNQLATLPPEIGKLAALRELYLHSNQLTALPSDIGKLTALRELYLDRNQLATLPSDIGKLTALTELYLDRNQLATLPSEIGKLAPLTTLNLNRNQLGALPSDIGKLAALTTLYLHGNQLATLPPDIGKLSALRTLSLNSNQLATLPPDIGKLTALTALNLDSNQLTTLPTEIGRLTALTTLSLHSNQLATLPPDISRLTALRTLYLDHNQLATLPPEIGKLTALTKLSLHRNQLISLPPEIGKLTTLTTLSLNSNQLAALPPNIGRLPALMEIFLHENPGLGIPESVLGPTLREVHHPLNPAPPTSPRAIFDFYFALQQQGEAPMREVRTLLVGRGRVGKTSLIKALQNRPVDLQEKETPGISVEELPLHCAQADATARIWDFGGQEFLHGTHQIFLSERCVYVLVMEGREGSWEQETDYWLRFIQSFGGDSPVIVALGKYDLHPFSVDRHRLKERCPHIAGFVQVDAVTGRGIAELRTLLEETVSGMPEVWHGVPKKWHRIKQELESMASSHLAYREYQALCRRLDVTAEGEQDSLAQTLHRLGVALNFRDHHRLRNTSVLKPQWVTEAIYGLIRHTQQQDCHGVLREEDLGEALKPAEEYPPELHGFVLGLMEKFEVAFTLGETHASGKSWLIPELLGEEQPDAFLQFRSEGVRRLRFSYPEALPPGLLPRLIVRTREMSDSHPGWRWRSGVVLEWCGCQALVRLDRLERRTDVAICGGTLEERQALFDIIRSHLIVLHGNVRAVEETEIDGHPGVWVKVAKLRLEERKGTKQFDELISDVEEAAVEVSKELDQVESDAATEASGPDPKRRIHLFISYAHVNEKELIPFRQNLALLSQQGYIQIWHDRNLVAGEKWETGVLDELGRAEIVLLFYTTGARISSFIQKTELRISLDRSDKNECVLIWVPLERNDLDKTHPLEKRLSAITCGTVDKKKIYDFEPNQIGWMQVEESIRNAVEKRRCLAGDKDHLGPRFPGH</sequence>
<evidence type="ECO:0000256" key="11">
    <source>
        <dbReference type="ARBA" id="ARBA00048679"/>
    </source>
</evidence>
<dbReference type="Gene3D" id="1.10.10.10">
    <property type="entry name" value="Winged helix-like DNA-binding domain superfamily/Winged helix DNA-binding domain"/>
    <property type="match status" value="1"/>
</dbReference>
<dbReference type="InterPro" id="IPR020859">
    <property type="entry name" value="ROC"/>
</dbReference>
<dbReference type="InterPro" id="IPR055414">
    <property type="entry name" value="LRR_R13L4/SHOC2-like"/>
</dbReference>
<dbReference type="PROSITE" id="PS51424">
    <property type="entry name" value="ROC"/>
    <property type="match status" value="1"/>
</dbReference>
<dbReference type="InterPro" id="IPR032171">
    <property type="entry name" value="COR-A"/>
</dbReference>
<evidence type="ECO:0000313" key="14">
    <source>
        <dbReference type="Proteomes" id="UP001320876"/>
    </source>
</evidence>
<dbReference type="Proteomes" id="UP001320876">
    <property type="component" value="Unassembled WGS sequence"/>
</dbReference>
<dbReference type="RefSeq" id="WP_264485674.1">
    <property type="nucleotide sequence ID" value="NZ_JAPDDT010000001.1"/>
</dbReference>
<keyword evidence="4" id="KW-0808">Transferase</keyword>
<dbReference type="Gene3D" id="3.30.310.200">
    <property type="match status" value="1"/>
</dbReference>
<keyword evidence="14" id="KW-1185">Reference proteome</keyword>
<dbReference type="Pfam" id="PF23598">
    <property type="entry name" value="LRR_14"/>
    <property type="match status" value="2"/>
</dbReference>
<comment type="catalytic activity">
    <reaction evidence="10">
        <text>L-threonyl-[protein] + ATP = O-phospho-L-threonyl-[protein] + ADP + H(+)</text>
        <dbReference type="Rhea" id="RHEA:46608"/>
        <dbReference type="Rhea" id="RHEA-COMP:11060"/>
        <dbReference type="Rhea" id="RHEA-COMP:11605"/>
        <dbReference type="ChEBI" id="CHEBI:15378"/>
        <dbReference type="ChEBI" id="CHEBI:30013"/>
        <dbReference type="ChEBI" id="CHEBI:30616"/>
        <dbReference type="ChEBI" id="CHEBI:61977"/>
        <dbReference type="ChEBI" id="CHEBI:456216"/>
        <dbReference type="EC" id="2.7.11.1"/>
    </reaction>
</comment>
<dbReference type="PROSITE" id="PS51450">
    <property type="entry name" value="LRR"/>
    <property type="match status" value="3"/>
</dbReference>
<dbReference type="SUPFAM" id="SSF52075">
    <property type="entry name" value="Outer arm dynein light chain 1"/>
    <property type="match status" value="1"/>
</dbReference>
<dbReference type="SMART" id="SM00369">
    <property type="entry name" value="LRR_TYP"/>
    <property type="match status" value="15"/>
</dbReference>
<dbReference type="SMART" id="SM00364">
    <property type="entry name" value="LRR_BAC"/>
    <property type="match status" value="14"/>
</dbReference>
<keyword evidence="3" id="KW-0433">Leucine-rich repeat</keyword>
<gene>
    <name evidence="13" type="ORF">OKA05_03305</name>
</gene>
<dbReference type="SUPFAM" id="SSF52200">
    <property type="entry name" value="Toll/Interleukin receptor TIR domain"/>
    <property type="match status" value="1"/>
</dbReference>
<dbReference type="Pfam" id="PF08477">
    <property type="entry name" value="Roc"/>
    <property type="match status" value="1"/>
</dbReference>
<protein>
    <recommendedName>
        <fullName evidence="1">non-specific serine/threonine protein kinase</fullName>
        <ecNumber evidence="1">2.7.11.1</ecNumber>
    </recommendedName>
</protein>
<dbReference type="PANTHER" id="PTHR48051">
    <property type="match status" value="1"/>
</dbReference>
<dbReference type="InterPro" id="IPR035897">
    <property type="entry name" value="Toll_tir_struct_dom_sf"/>
</dbReference>
<evidence type="ECO:0000256" key="5">
    <source>
        <dbReference type="ARBA" id="ARBA00022737"/>
    </source>
</evidence>
<dbReference type="Gene3D" id="1.10.10.2200">
    <property type="match status" value="1"/>
</dbReference>
<dbReference type="InterPro" id="IPR050216">
    <property type="entry name" value="LRR_domain-containing"/>
</dbReference>
<evidence type="ECO:0000256" key="8">
    <source>
        <dbReference type="ARBA" id="ARBA00022840"/>
    </source>
</evidence>